<proteinExistence type="predicted"/>
<dbReference type="Proteomes" id="UP000028547">
    <property type="component" value="Unassembled WGS sequence"/>
</dbReference>
<sequence>MPMRHPPLPLAAAMLGAALTFLPGCESTKASGPSPSDTQARNPSPAKSDTSSWQRARVGDRVSYAFSASQGAGDSARTLAGQVAVEVVAVQQPWVWLRVSVTDEAGLPLARTRLSKELLVPVRADTTRTLDVPQQGQATAENASAAGRTWEAMRYVNDLRPADGPLRTSVYAVQPGPLYLTRGLLESNTTLSGFGAVGNYQLRVLEVREGTAGATATPPALERPLGPGAYYDRRVEVGPSPSVQRVCFAAERGFLLRAEGPVDANAPPCSDFSQAEPRPLEEALLNLPMDVLSTGEWPPTGAATTATRGAFTVEDHDVPALTVQRTSNEEGTQRIYSETYAADPWAPALTGLPYEARFQTLTESTERVGAGGKREPEGSTRLVRWGTWLPGGRK</sequence>
<comment type="caution">
    <text evidence="2">The sequence shown here is derived from an EMBL/GenBank/DDBJ whole genome shotgun (WGS) entry which is preliminary data.</text>
</comment>
<accession>A0A084SR12</accession>
<protein>
    <submittedName>
        <fullName evidence="2">Uncharacterized protein</fullName>
    </submittedName>
</protein>
<organism evidence="2 3">
    <name type="scientific">Archangium violaceum Cb vi76</name>
    <dbReference type="NCBI Taxonomy" id="1406225"/>
    <lineage>
        <taxon>Bacteria</taxon>
        <taxon>Pseudomonadati</taxon>
        <taxon>Myxococcota</taxon>
        <taxon>Myxococcia</taxon>
        <taxon>Myxococcales</taxon>
        <taxon>Cystobacterineae</taxon>
        <taxon>Archangiaceae</taxon>
        <taxon>Archangium</taxon>
    </lineage>
</organism>
<feature type="compositionally biased region" description="Polar residues" evidence="1">
    <location>
        <begin position="28"/>
        <end position="54"/>
    </location>
</feature>
<evidence type="ECO:0000313" key="3">
    <source>
        <dbReference type="Proteomes" id="UP000028547"/>
    </source>
</evidence>
<reference evidence="2 3" key="1">
    <citation type="submission" date="2014-07" db="EMBL/GenBank/DDBJ databases">
        <title>Draft Genome Sequence of Gephyronic Acid Producer, Cystobacter violaceus Strain Cb vi76.</title>
        <authorList>
            <person name="Stevens D.C."/>
            <person name="Young J."/>
            <person name="Carmichael R."/>
            <person name="Tan J."/>
            <person name="Taylor R.E."/>
        </authorList>
    </citation>
    <scope>NUCLEOTIDE SEQUENCE [LARGE SCALE GENOMIC DNA]</scope>
    <source>
        <strain evidence="2 3">Cb vi76</strain>
    </source>
</reference>
<gene>
    <name evidence="2" type="ORF">Q664_25365</name>
</gene>
<dbReference type="InterPro" id="IPR045712">
    <property type="entry name" value="DUF6068"/>
</dbReference>
<dbReference type="EMBL" id="JPMI01000168">
    <property type="protein sequence ID" value="KFA90897.1"/>
    <property type="molecule type" value="Genomic_DNA"/>
</dbReference>
<evidence type="ECO:0000313" key="2">
    <source>
        <dbReference type="EMBL" id="KFA90897.1"/>
    </source>
</evidence>
<dbReference type="Pfam" id="PF19544">
    <property type="entry name" value="DUF6068"/>
    <property type="match status" value="1"/>
</dbReference>
<feature type="region of interest" description="Disordered" evidence="1">
    <location>
        <begin position="26"/>
        <end position="55"/>
    </location>
</feature>
<dbReference type="AlphaFoldDB" id="A0A084SR12"/>
<name>A0A084SR12_9BACT</name>
<evidence type="ECO:0000256" key="1">
    <source>
        <dbReference type="SAM" id="MobiDB-lite"/>
    </source>
</evidence>